<feature type="non-terminal residue" evidence="2">
    <location>
        <position position="1"/>
    </location>
</feature>
<dbReference type="GO" id="GO:0005829">
    <property type="term" value="C:cytosol"/>
    <property type="evidence" value="ECO:0007669"/>
    <property type="project" value="TreeGrafter"/>
</dbReference>
<proteinExistence type="predicted"/>
<dbReference type="GO" id="GO:0002939">
    <property type="term" value="P:tRNA N1-guanine methylation"/>
    <property type="evidence" value="ECO:0007669"/>
    <property type="project" value="TreeGrafter"/>
</dbReference>
<keyword evidence="2" id="KW-0489">Methyltransferase</keyword>
<dbReference type="InterPro" id="IPR016009">
    <property type="entry name" value="tRNA_MeTrfase_TRMD/TRM10"/>
</dbReference>
<dbReference type="Pfam" id="PF01746">
    <property type="entry name" value="tRNA_m1G_MT"/>
    <property type="match status" value="1"/>
</dbReference>
<comment type="caution">
    <text evidence="2">The sequence shown here is derived from an EMBL/GenBank/DDBJ whole genome shotgun (WGS) entry which is preliminary data.</text>
</comment>
<name>A0A2M8DQ04_9BACT</name>
<organism evidence="2 3">
    <name type="scientific">Candidatus Komeilibacteria bacterium CG_4_9_14_0_8_um_filter_36_9</name>
    <dbReference type="NCBI Taxonomy" id="1974473"/>
    <lineage>
        <taxon>Bacteria</taxon>
        <taxon>Candidatus Komeiliibacteriota</taxon>
    </lineage>
</organism>
<dbReference type="InterPro" id="IPR029026">
    <property type="entry name" value="tRNA_m1G_MTases_N"/>
</dbReference>
<gene>
    <name evidence="2" type="ORF">CO073_04685</name>
</gene>
<dbReference type="Proteomes" id="UP000230136">
    <property type="component" value="Unassembled WGS sequence"/>
</dbReference>
<accession>A0A2M8DQ04</accession>
<dbReference type="EMBL" id="PFSY01000215">
    <property type="protein sequence ID" value="PJC00981.1"/>
    <property type="molecule type" value="Genomic_DNA"/>
</dbReference>
<evidence type="ECO:0000313" key="2">
    <source>
        <dbReference type="EMBL" id="PJC00981.1"/>
    </source>
</evidence>
<dbReference type="InterPro" id="IPR029028">
    <property type="entry name" value="Alpha/beta_knot_MTases"/>
</dbReference>
<keyword evidence="2" id="KW-0808">Transferase</keyword>
<dbReference type="Gene3D" id="3.40.1280.10">
    <property type="match status" value="1"/>
</dbReference>
<evidence type="ECO:0000259" key="1">
    <source>
        <dbReference type="Pfam" id="PF01746"/>
    </source>
</evidence>
<feature type="non-terminal residue" evidence="2">
    <location>
        <position position="68"/>
    </location>
</feature>
<reference evidence="3" key="1">
    <citation type="submission" date="2017-09" db="EMBL/GenBank/DDBJ databases">
        <title>Depth-based differentiation of microbial function through sediment-hosted aquifers and enrichment of novel symbionts in the deep terrestrial subsurface.</title>
        <authorList>
            <person name="Probst A.J."/>
            <person name="Ladd B."/>
            <person name="Jarett J.K."/>
            <person name="Geller-Mcgrath D.E."/>
            <person name="Sieber C.M.K."/>
            <person name="Emerson J.B."/>
            <person name="Anantharaman K."/>
            <person name="Thomas B.C."/>
            <person name="Malmstrom R."/>
            <person name="Stieglmeier M."/>
            <person name="Klingl A."/>
            <person name="Woyke T."/>
            <person name="Ryan C.M."/>
            <person name="Banfield J.F."/>
        </authorList>
    </citation>
    <scope>NUCLEOTIDE SEQUENCE [LARGE SCALE GENOMIC DNA]</scope>
</reference>
<dbReference type="InterPro" id="IPR002649">
    <property type="entry name" value="tRNA_m1G_MeTrfase_TrmD"/>
</dbReference>
<evidence type="ECO:0000313" key="3">
    <source>
        <dbReference type="Proteomes" id="UP000230136"/>
    </source>
</evidence>
<dbReference type="PANTHER" id="PTHR46417">
    <property type="entry name" value="TRNA (GUANINE-N(1)-)-METHYLTRANSFERASE"/>
    <property type="match status" value="1"/>
</dbReference>
<dbReference type="SUPFAM" id="SSF75217">
    <property type="entry name" value="alpha/beta knot"/>
    <property type="match status" value="1"/>
</dbReference>
<dbReference type="AlphaFoldDB" id="A0A2M8DQ04"/>
<dbReference type="PANTHER" id="PTHR46417:SF1">
    <property type="entry name" value="TRNA (GUANINE-N(1)-)-METHYLTRANSFERASE"/>
    <property type="match status" value="1"/>
</dbReference>
<protein>
    <submittedName>
        <fullName evidence="2">tRNA (Guanosine(37)-N1)-methyltransferase TrmD</fullName>
    </submittedName>
</protein>
<dbReference type="GO" id="GO:0052906">
    <property type="term" value="F:tRNA (guanine(37)-N1)-methyltransferase activity"/>
    <property type="evidence" value="ECO:0007669"/>
    <property type="project" value="InterPro"/>
</dbReference>
<feature type="domain" description="tRNA methyltransferase TRMD/TRM10-type" evidence="1">
    <location>
        <begin position="2"/>
        <end position="59"/>
    </location>
</feature>
<sequence length="68" mass="7992">ARAKEKKMIEIIIHDLREYAKDKRRTVDDTPYGGGAGMILKIEPIFRALNDIERKTQRVKIEKKNRII</sequence>